<dbReference type="PROSITE" id="PS50213">
    <property type="entry name" value="FAS1"/>
    <property type="match status" value="1"/>
</dbReference>
<reference evidence="12" key="1">
    <citation type="journal article" date="2016" name="Nature">
        <title>The genome of the seagrass Zostera marina reveals angiosperm adaptation to the sea.</title>
        <authorList>
            <person name="Olsen J.L."/>
            <person name="Rouze P."/>
            <person name="Verhelst B."/>
            <person name="Lin Y.-C."/>
            <person name="Bayer T."/>
            <person name="Collen J."/>
            <person name="Dattolo E."/>
            <person name="De Paoli E."/>
            <person name="Dittami S."/>
            <person name="Maumus F."/>
            <person name="Michel G."/>
            <person name="Kersting A."/>
            <person name="Lauritano C."/>
            <person name="Lohaus R."/>
            <person name="Toepel M."/>
            <person name="Tonon T."/>
            <person name="Vanneste K."/>
            <person name="Amirebrahimi M."/>
            <person name="Brakel J."/>
            <person name="Bostroem C."/>
            <person name="Chovatia M."/>
            <person name="Grimwood J."/>
            <person name="Jenkins J.W."/>
            <person name="Jueterbock A."/>
            <person name="Mraz A."/>
            <person name="Stam W.T."/>
            <person name="Tice H."/>
            <person name="Bornberg-Bauer E."/>
            <person name="Green P.J."/>
            <person name="Pearson G.A."/>
            <person name="Procaccini G."/>
            <person name="Duarte C.M."/>
            <person name="Schmutz J."/>
            <person name="Reusch T.B.H."/>
            <person name="Van de Peer Y."/>
        </authorList>
    </citation>
    <scope>NUCLEOTIDE SEQUENCE [LARGE SCALE GENOMIC DNA]</scope>
    <source>
        <strain evidence="12">cv. Finnish</strain>
    </source>
</reference>
<feature type="domain" description="FAS1" evidence="10">
    <location>
        <begin position="181"/>
        <end position="321"/>
    </location>
</feature>
<feature type="compositionally biased region" description="Low complexity" evidence="8">
    <location>
        <begin position="338"/>
        <end position="355"/>
    </location>
</feature>
<evidence type="ECO:0000313" key="12">
    <source>
        <dbReference type="Proteomes" id="UP000036987"/>
    </source>
</evidence>
<dbReference type="PANTHER" id="PTHR32382:SF5">
    <property type="entry name" value="FASCICLIN-LIKE ARABINOGALACTAN PROTEIN 8"/>
    <property type="match status" value="1"/>
</dbReference>
<comment type="subcellular location">
    <subcellularLocation>
        <location evidence="1">Cell membrane</location>
        <topology evidence="1">Lipid-anchor</topology>
        <topology evidence="1">GPI-anchor</topology>
    </subcellularLocation>
</comment>
<comment type="caution">
    <text evidence="11">The sequence shown here is derived from an EMBL/GenBank/DDBJ whole genome shotgun (WGS) entry which is preliminary data.</text>
</comment>
<accession>A0A0K9PUU8</accession>
<feature type="signal peptide" evidence="9">
    <location>
        <begin position="1"/>
        <end position="25"/>
    </location>
</feature>
<evidence type="ECO:0000259" key="10">
    <source>
        <dbReference type="PROSITE" id="PS50213"/>
    </source>
</evidence>
<feature type="region of interest" description="Disordered" evidence="8">
    <location>
        <begin position="338"/>
        <end position="391"/>
    </location>
</feature>
<evidence type="ECO:0000256" key="6">
    <source>
        <dbReference type="ARBA" id="ARBA00023136"/>
    </source>
</evidence>
<dbReference type="InterPro" id="IPR033254">
    <property type="entry name" value="Plant_FLA"/>
</dbReference>
<evidence type="ECO:0000256" key="7">
    <source>
        <dbReference type="ARBA" id="ARBA00023288"/>
    </source>
</evidence>
<evidence type="ECO:0000256" key="4">
    <source>
        <dbReference type="ARBA" id="ARBA00022622"/>
    </source>
</evidence>
<feature type="chain" id="PRO_5005528041" evidence="9">
    <location>
        <begin position="26"/>
        <end position="414"/>
    </location>
</feature>
<feature type="compositionally biased region" description="Low complexity" evidence="8">
    <location>
        <begin position="368"/>
        <end position="379"/>
    </location>
</feature>
<evidence type="ECO:0000256" key="2">
    <source>
        <dbReference type="ARBA" id="ARBA00007843"/>
    </source>
</evidence>
<dbReference type="InterPro" id="IPR000782">
    <property type="entry name" value="FAS1_domain"/>
</dbReference>
<sequence>MWSSPTICLSFALVLLATTFSGSAAHNITEILAAFPDYSVYNHYLSQTKVSDEINSRQTLTVLVLPNAAMTALADKQPVAGVKNALRLLTLLDYYDSAKLHKISQGTVLTTTLLQTTGNFQGNLGFVNITDLKGGKVGFGSTFPGARLATTYTKSVKQIEFSISVLEVSAPILFSGLLDAPTANITESLEKAGCKTFANLIVSSGVLKMYKAATDKGLTVFAPTDEAFKAKGVPDLSTLTQLQLVTLLQYHAVPQYTPKSSLKTTKLRLSTLATNSVGNYTLGVTSSGDDVSIVTDLDTARIANTVVDSTPLCILSVDHLLLSSELFGSAPAPAPIKISPAPAPESEAAASAPSPDLKSASPPMFEETPSGAPESPAGAPEEETAADVKTGDGKMLKMRSTVGLVWLFSFTLAF</sequence>
<evidence type="ECO:0000313" key="11">
    <source>
        <dbReference type="EMBL" id="KMZ72005.1"/>
    </source>
</evidence>
<dbReference type="GO" id="GO:0005886">
    <property type="term" value="C:plasma membrane"/>
    <property type="evidence" value="ECO:0000318"/>
    <property type="project" value="GO_Central"/>
</dbReference>
<dbReference type="Proteomes" id="UP000036987">
    <property type="component" value="Unassembled WGS sequence"/>
</dbReference>
<dbReference type="OMA" id="YYDPTKL"/>
<evidence type="ECO:0000256" key="1">
    <source>
        <dbReference type="ARBA" id="ARBA00004609"/>
    </source>
</evidence>
<comment type="similarity">
    <text evidence="2">Belongs to the fasciclin-like AGP family.</text>
</comment>
<dbReference type="AlphaFoldDB" id="A0A0K9PUU8"/>
<organism evidence="11 12">
    <name type="scientific">Zostera marina</name>
    <name type="common">Eelgrass</name>
    <dbReference type="NCBI Taxonomy" id="29655"/>
    <lineage>
        <taxon>Eukaryota</taxon>
        <taxon>Viridiplantae</taxon>
        <taxon>Streptophyta</taxon>
        <taxon>Embryophyta</taxon>
        <taxon>Tracheophyta</taxon>
        <taxon>Spermatophyta</taxon>
        <taxon>Magnoliopsida</taxon>
        <taxon>Liliopsida</taxon>
        <taxon>Zosteraceae</taxon>
        <taxon>Zostera</taxon>
    </lineage>
</organism>
<dbReference type="SMART" id="SM00554">
    <property type="entry name" value="FAS1"/>
    <property type="match status" value="1"/>
</dbReference>
<proteinExistence type="inferred from homology"/>
<evidence type="ECO:0000256" key="8">
    <source>
        <dbReference type="SAM" id="MobiDB-lite"/>
    </source>
</evidence>
<keyword evidence="7" id="KW-0449">Lipoprotein</keyword>
<dbReference type="OrthoDB" id="286301at2759"/>
<keyword evidence="3" id="KW-1003">Cell membrane</keyword>
<dbReference type="Gene3D" id="2.30.180.10">
    <property type="entry name" value="FAS1 domain"/>
    <property type="match status" value="2"/>
</dbReference>
<dbReference type="PANTHER" id="PTHR32382">
    <property type="entry name" value="FASCICLIN-LIKE ARABINOGALACTAN PROTEIN"/>
    <property type="match status" value="1"/>
</dbReference>
<keyword evidence="6" id="KW-0472">Membrane</keyword>
<dbReference type="Pfam" id="PF02469">
    <property type="entry name" value="Fasciclin"/>
    <property type="match status" value="1"/>
</dbReference>
<keyword evidence="4" id="KW-0336">GPI-anchor</keyword>
<evidence type="ECO:0000256" key="3">
    <source>
        <dbReference type="ARBA" id="ARBA00022475"/>
    </source>
</evidence>
<evidence type="ECO:0000256" key="9">
    <source>
        <dbReference type="SAM" id="SignalP"/>
    </source>
</evidence>
<dbReference type="InterPro" id="IPR036378">
    <property type="entry name" value="FAS1_dom_sf"/>
</dbReference>
<keyword evidence="4" id="KW-0325">Glycoprotein</keyword>
<dbReference type="EMBL" id="LFYR01000644">
    <property type="protein sequence ID" value="KMZ72005.1"/>
    <property type="molecule type" value="Genomic_DNA"/>
</dbReference>
<dbReference type="SUPFAM" id="SSF82153">
    <property type="entry name" value="FAS1 domain"/>
    <property type="match status" value="2"/>
</dbReference>
<dbReference type="GO" id="GO:0098552">
    <property type="term" value="C:side of membrane"/>
    <property type="evidence" value="ECO:0007669"/>
    <property type="project" value="UniProtKB-KW"/>
</dbReference>
<keyword evidence="5 9" id="KW-0732">Signal</keyword>
<evidence type="ECO:0000256" key="5">
    <source>
        <dbReference type="ARBA" id="ARBA00022729"/>
    </source>
</evidence>
<dbReference type="STRING" id="29655.A0A0K9PUU8"/>
<dbReference type="FunFam" id="2.30.180.10:FF:000008">
    <property type="entry name" value="Fasciclin-like arabinogalactan protein 10"/>
    <property type="match status" value="1"/>
</dbReference>
<keyword evidence="12" id="KW-1185">Reference proteome</keyword>
<protein>
    <submittedName>
        <fullName evidence="11">Fasciclin-like arabinogalactan protein</fullName>
    </submittedName>
</protein>
<gene>
    <name evidence="11" type="ORF">ZOSMA_170G00260</name>
</gene>
<name>A0A0K9PUU8_ZOSMR</name>